<sequence length="69" mass="7919">RGRQRMAQMQAERLAARLKEARLRARQPSSTTSGLLPFKQNECDKLREAEGRLQETDDQRRTGLHVAVT</sequence>
<evidence type="ECO:0000313" key="3">
    <source>
        <dbReference type="Proteomes" id="UP000271087"/>
    </source>
</evidence>
<dbReference type="Proteomes" id="UP000271087">
    <property type="component" value="Unassembled WGS sequence"/>
</dbReference>
<evidence type="ECO:0000313" key="2">
    <source>
        <dbReference type="EMBL" id="VDN06424.1"/>
    </source>
</evidence>
<gene>
    <name evidence="2" type="ORF">NOO_LOCUS13857</name>
</gene>
<proteinExistence type="predicted"/>
<evidence type="ECO:0000256" key="1">
    <source>
        <dbReference type="SAM" id="MobiDB-lite"/>
    </source>
</evidence>
<reference evidence="2 3" key="1">
    <citation type="submission" date="2018-08" db="EMBL/GenBank/DDBJ databases">
        <authorList>
            <person name="Laetsch R D."/>
            <person name="Stevens L."/>
            <person name="Kumar S."/>
            <person name="Blaxter L. M."/>
        </authorList>
    </citation>
    <scope>NUCLEOTIDE SEQUENCE [LARGE SCALE GENOMIC DNA]</scope>
</reference>
<name>A0A3P7KP63_ONCOC</name>
<accession>A0A3P7KP63</accession>
<feature type="compositionally biased region" description="Basic and acidic residues" evidence="1">
    <location>
        <begin position="41"/>
        <end position="61"/>
    </location>
</feature>
<feature type="region of interest" description="Disordered" evidence="1">
    <location>
        <begin position="22"/>
        <end position="69"/>
    </location>
</feature>
<dbReference type="AlphaFoldDB" id="A0A3P7KP63"/>
<keyword evidence="3" id="KW-1185">Reference proteome</keyword>
<organism evidence="2 3">
    <name type="scientific">Onchocerca ochengi</name>
    <name type="common">Filarial nematode worm</name>
    <dbReference type="NCBI Taxonomy" id="42157"/>
    <lineage>
        <taxon>Eukaryota</taxon>
        <taxon>Metazoa</taxon>
        <taxon>Ecdysozoa</taxon>
        <taxon>Nematoda</taxon>
        <taxon>Chromadorea</taxon>
        <taxon>Rhabditida</taxon>
        <taxon>Spirurina</taxon>
        <taxon>Spiruromorpha</taxon>
        <taxon>Filarioidea</taxon>
        <taxon>Onchocercidae</taxon>
        <taxon>Onchocerca</taxon>
    </lineage>
</organism>
<feature type="non-terminal residue" evidence="2">
    <location>
        <position position="1"/>
    </location>
</feature>
<protein>
    <submittedName>
        <fullName evidence="2">Uncharacterized protein</fullName>
    </submittedName>
</protein>
<dbReference type="EMBL" id="UYRW01019992">
    <property type="protein sequence ID" value="VDN06424.1"/>
    <property type="molecule type" value="Genomic_DNA"/>
</dbReference>